<dbReference type="InterPro" id="IPR056600">
    <property type="entry name" value="GBD_T9SS_assoc"/>
</dbReference>
<dbReference type="EMBL" id="JAUQSY010000005">
    <property type="protein sequence ID" value="MDO7874824.1"/>
    <property type="molecule type" value="Genomic_DNA"/>
</dbReference>
<evidence type="ECO:0000313" key="4">
    <source>
        <dbReference type="Proteomes" id="UP001176429"/>
    </source>
</evidence>
<accession>A0ABT9BAV5</accession>
<dbReference type="Pfam" id="PF18962">
    <property type="entry name" value="Por_Secre_tail"/>
    <property type="match status" value="1"/>
</dbReference>
<gene>
    <name evidence="3" type="ORF">Q5H93_08790</name>
</gene>
<evidence type="ECO:0000256" key="1">
    <source>
        <dbReference type="ARBA" id="ARBA00022737"/>
    </source>
</evidence>
<dbReference type="NCBIfam" id="TIGR04183">
    <property type="entry name" value="Por_Secre_tail"/>
    <property type="match status" value="1"/>
</dbReference>
<evidence type="ECO:0000313" key="3">
    <source>
        <dbReference type="EMBL" id="MDO7874824.1"/>
    </source>
</evidence>
<dbReference type="InterPro" id="IPR036116">
    <property type="entry name" value="FN3_sf"/>
</dbReference>
<name>A0ABT9BAV5_9BACT</name>
<keyword evidence="4" id="KW-1185">Reference proteome</keyword>
<dbReference type="Gene3D" id="2.60.40.10">
    <property type="entry name" value="Immunoglobulins"/>
    <property type="match status" value="3"/>
</dbReference>
<keyword evidence="1" id="KW-0677">Repeat</keyword>
<evidence type="ECO:0000259" key="2">
    <source>
        <dbReference type="PROSITE" id="PS50853"/>
    </source>
</evidence>
<sequence>MLLPTLGQAQVNLYTFNQGPGTYTPITGGTVAGTATAGSNFSLDDSNFTLAAGTIPFTFTFNGTGYTGLVINTNGYITFGTTAPDVSGYSPISATTGYAGAVAAIGHDLVGDATAATLGQIRYETVGTAPNRSFVIQYSNFKRYTSSIQADNLNFQIRLNETNNTINFVYNTPTVAATSTGLPQVGLRGASNAAYNNRTTTTNWSASTAGTTNAATMTLSNTVKPASGLTYTFTPPAPCTAPPTAGTAVASVPNGCTSIASTTISLTGSATGTGVTYQWQQSATGVAGSFTNASGTSTNATYTATSVTSTTYYQAIVTCSGQSATSTPVQVTVNSAIPAYAALPVTQGFESWISRCGNLEVPGANWRATPITGDNAWRRNDQGFTTAGWRYPADEPAPYLVSSSQGSYSARFHSFGTASGGIGSLDLFVDLSAAGTKTLTFDYINPTGTDKLDILLSSDGGANFSATPLLTLTTASAFGGQSITFTGTSATSVVRFRATSDFGNDDLGIDNLLLRVTPACPGVAFSPTTSITSTGATINFAAVTGATDYTVSYSPGGGSQTVTNAGAVPLTGLQPYTVYTVTVTTNCGGGQSGTATTSFRTGIGNDECSGAVALTPGAPGASCSAATYTTSGATASTVTSPCTTITDGDVWFSFVASGSRHTITVVPTFDFDAVIELRSGSCPGTNVSCQNASASGGGAGTEALIASGLTSGQTYLVRVYSAIAGAGSGNFDICITTPPNLPCAQVTNAAVTTASGTATASTGELTFTPAAGATDYLLTLAPTAGGTTSTATVTSSPVSLSGLTPNTSYTITISTNCTNGGVSNPVSVVFTSAAAPIAPANDNPTGAIALTVASTCTPTSGTNVGATTTTPAGYTNPGTCGVAINPIDVWYSFTTAAAGAGSTGAVLTVTGNPAGLVRVFSSTGGAAGPFTQVACSAGSTNNTVAPALTVTGLTASTTYYVSVSGYGSGDTTGSFTICATLPPSCSPPTGVAVSSITTTTASVTFTGNGTGNTSYTATATPATGSPVTATGTATPIALTGLTPGVTYSLVLAGNCGAAGAAAPVSFTTTGLPPTNDLCTGATTITCGQTLNGTTVNATSTGEPTTACGSDSNSPSASPSVFYSFVGTGDIVTVSTCGAGTTIDTELFVYSGSCGALTCVNSNDDFSGCSANSAASQVTFTSVLGTTYYFMVQRYSSTSAVGAFALSVSCTPVPNLVVNAGNSPYSASGTFNNVTIANGGTANLSADLTVLGTLTINDGGTLNTAGSQVVGTGNFVLQAGGTLGIRGTAGITAGPATTGVIRNTGATRSFSPDASYVYNGTAAQVTGNGLPATVRNITVNNSAGVTLSQALSVRQLARMQSGNLATNGNTFTLLSVAGQGTALIDNTGGLVTGTGTMQRAIDATNPAGIGYRHYAAPVTNTTVADLAAGAFAPVVNPAYNSAVQPGFVTPFPTVFGYDETRIATVTNNFSDFNKGWVSPTATSDAMVSGKGYTANIPDATLVDFTGTFKSGASSNTGLTRGPSPEAGWHLLGNPYPSPLDWDLVDNSPATSLPGMDNAMYVFQSTGQYTGNYRSYVNGVGTSPIIDAGSGFFVRVAAAGTPGSVNLTNAHRVTTFGPQPAFGRSNDVRPLLTLNLSGNGQQDETSVYFEAGATAGHDSQFDAVKRLNMGTMSLGTALNGQEFAINGLAPLTSLDVVLPLTLSDALPGSYTFEAPALRNFGSTTVYLRDAATGTQTILSQGTRYQFTLAANAGPGRFSLLFRPTGVTGTRNGFEAAQVLLYPNPAHGAFTLSVPAVANARSVQATLLNALGQQVSTRSLPLGSTGAVAEFSTANLAAGVYVLQLRAGEQLVTKRVVVE</sequence>
<dbReference type="PANTHER" id="PTHR46708:SF2">
    <property type="entry name" value="FIBRONECTIN TYPE-III DOMAIN-CONTAINING PROTEIN"/>
    <property type="match status" value="1"/>
</dbReference>
<dbReference type="Proteomes" id="UP001176429">
    <property type="component" value="Unassembled WGS sequence"/>
</dbReference>
<dbReference type="InterPro" id="IPR026444">
    <property type="entry name" value="Secre_tail"/>
</dbReference>
<organism evidence="3 4">
    <name type="scientific">Hymenobacter aranciens</name>
    <dbReference type="NCBI Taxonomy" id="3063996"/>
    <lineage>
        <taxon>Bacteria</taxon>
        <taxon>Pseudomonadati</taxon>
        <taxon>Bacteroidota</taxon>
        <taxon>Cytophagia</taxon>
        <taxon>Cytophagales</taxon>
        <taxon>Hymenobacteraceae</taxon>
        <taxon>Hymenobacter</taxon>
    </lineage>
</organism>
<dbReference type="PANTHER" id="PTHR46708">
    <property type="entry name" value="TENASCIN"/>
    <property type="match status" value="1"/>
</dbReference>
<dbReference type="Pfam" id="PF00041">
    <property type="entry name" value="fn3"/>
    <property type="match status" value="1"/>
</dbReference>
<reference evidence="3" key="1">
    <citation type="submission" date="2023-07" db="EMBL/GenBank/DDBJ databases">
        <authorList>
            <person name="Kim M.K."/>
        </authorList>
    </citation>
    <scope>NUCLEOTIDE SEQUENCE</scope>
    <source>
        <strain evidence="3">ASUV-10-1</strain>
    </source>
</reference>
<comment type="caution">
    <text evidence="3">The sequence shown here is derived from an EMBL/GenBank/DDBJ whole genome shotgun (WGS) entry which is preliminary data.</text>
</comment>
<proteinExistence type="predicted"/>
<dbReference type="SUPFAM" id="SSF49265">
    <property type="entry name" value="Fibronectin type III"/>
    <property type="match status" value="3"/>
</dbReference>
<dbReference type="RefSeq" id="WP_305006140.1">
    <property type="nucleotide sequence ID" value="NZ_JAUQSY010000005.1"/>
</dbReference>
<feature type="domain" description="Fibronectin type-III" evidence="2">
    <location>
        <begin position="987"/>
        <end position="1074"/>
    </location>
</feature>
<dbReference type="InterPro" id="IPR050991">
    <property type="entry name" value="ECM_Regulatory_Proteins"/>
</dbReference>
<dbReference type="InterPro" id="IPR003961">
    <property type="entry name" value="FN3_dom"/>
</dbReference>
<dbReference type="SMART" id="SM00060">
    <property type="entry name" value="FN3"/>
    <property type="match status" value="6"/>
</dbReference>
<dbReference type="InterPro" id="IPR013783">
    <property type="entry name" value="Ig-like_fold"/>
</dbReference>
<protein>
    <submittedName>
        <fullName evidence="3">T9SS type A sorting domain-containing protein</fullName>
    </submittedName>
</protein>
<dbReference type="Pfam" id="PF23759">
    <property type="entry name" value="GBD_T9SS_assoc"/>
    <property type="match status" value="1"/>
</dbReference>
<dbReference type="PROSITE" id="PS50853">
    <property type="entry name" value="FN3"/>
    <property type="match status" value="1"/>
</dbReference>